<dbReference type="InterPro" id="IPR002126">
    <property type="entry name" value="Cadherin-like_dom"/>
</dbReference>
<feature type="domain" description="Cadherin" evidence="14">
    <location>
        <begin position="1428"/>
        <end position="1514"/>
    </location>
</feature>
<organism evidence="15 16">
    <name type="scientific">Octopus vulgaris</name>
    <name type="common">Common octopus</name>
    <dbReference type="NCBI Taxonomy" id="6645"/>
    <lineage>
        <taxon>Eukaryota</taxon>
        <taxon>Metazoa</taxon>
        <taxon>Spiralia</taxon>
        <taxon>Lophotrochozoa</taxon>
        <taxon>Mollusca</taxon>
        <taxon>Cephalopoda</taxon>
        <taxon>Coleoidea</taxon>
        <taxon>Octopodiformes</taxon>
        <taxon>Octopoda</taxon>
        <taxon>Incirrata</taxon>
        <taxon>Octopodidae</taxon>
        <taxon>Octopus</taxon>
    </lineage>
</organism>
<evidence type="ECO:0000256" key="10">
    <source>
        <dbReference type="ARBA" id="ARBA00023180"/>
    </source>
</evidence>
<evidence type="ECO:0000256" key="4">
    <source>
        <dbReference type="ARBA" id="ARBA00022729"/>
    </source>
</evidence>
<feature type="transmembrane region" description="Helical" evidence="12">
    <location>
        <begin position="691"/>
        <end position="715"/>
    </location>
</feature>
<feature type="domain" description="Cadherin" evidence="14">
    <location>
        <begin position="245"/>
        <end position="350"/>
    </location>
</feature>
<feature type="domain" description="Cadherin" evidence="14">
    <location>
        <begin position="133"/>
        <end position="244"/>
    </location>
</feature>
<evidence type="ECO:0000313" key="15">
    <source>
        <dbReference type="EMBL" id="CAI9732433.1"/>
    </source>
</evidence>
<dbReference type="PANTHER" id="PTHR24028">
    <property type="entry name" value="CADHERIN-87A"/>
    <property type="match status" value="1"/>
</dbReference>
<dbReference type="SUPFAM" id="SSF49313">
    <property type="entry name" value="Cadherin-like"/>
    <property type="match status" value="10"/>
</dbReference>
<dbReference type="GO" id="GO:0007156">
    <property type="term" value="P:homophilic cell adhesion via plasma membrane adhesion molecules"/>
    <property type="evidence" value="ECO:0007669"/>
    <property type="project" value="InterPro"/>
</dbReference>
<feature type="domain" description="Cadherin" evidence="14">
    <location>
        <begin position="864"/>
        <end position="972"/>
    </location>
</feature>
<evidence type="ECO:0000256" key="5">
    <source>
        <dbReference type="ARBA" id="ARBA00022737"/>
    </source>
</evidence>
<evidence type="ECO:0000256" key="2">
    <source>
        <dbReference type="ARBA" id="ARBA00022475"/>
    </source>
</evidence>
<evidence type="ECO:0000256" key="7">
    <source>
        <dbReference type="ARBA" id="ARBA00022889"/>
    </source>
</evidence>
<keyword evidence="6 11" id="KW-0106">Calcium</keyword>
<dbReference type="FunFam" id="2.60.40.60:FF:000002">
    <property type="entry name" value="Protocadherin alpha 2"/>
    <property type="match status" value="2"/>
</dbReference>
<sequence length="1785" mass="200448">MISVILLVLFLTDSCRCVDHIYHIKENNDVHSFIGDIVSDTHLLDNIQTRDDSNKLTFNVLQGGTDGGVQLFNVTPGGQLYTAAILDAESLCQYNVECFRLLEIAVQEGHSFMKILEIKVMIEDVNDNYPIFPNKEFHLTFDENDSKDSKERVPKATDNDVSTHNSKLVYQLKKGEDIPFKLFVSKELDGTDLLQLTLEGNLDREKKDIYSFQLIARDGGSLQKEGVLDIIISVQDENDNSPVFSQNIYNITINDTHQMNKPVIRLSATDLDVGENGKISYTLSPKTPNKIKECFRLNRVTGDLFVTTEFQFGKSYKIFVKATDNGKLPLSSTATVFINGISHINNSPNIDFRFVIKSTGNTAVISEASKIGSFVAYVKITDNDGGANGQVKCHLENRYLQLISISGKKYKVVVKSELDRESEKSFNFTIKCQDNGLPPLKVEKQFSVLVTDINDVQPQFSQDIFKFLTYENEHKDFPVGYVNATDPDIGDGGQLTYSLLSNGKDILPFQISDVGFISTTESLDREEKNLYEFKVLVKDKGTPSLEKRANVVVEVMDLNDNAPYFSFPNADPFSLNVHYHPHSDHDITVVRASDRDSQHNAFLTYEILRGNEKHLFQMNHHSGVLSFSRSLYQNDAGFYELELGVKDSGSPVLSSTTTLSLTLTVSNTTSKIFKTPSKTTTESSNGLQLNVMIVIVIAAVIVSVVIVISISICIVHRLKQTDNNYNDSVDMYHKVTPALNVQSKYIFDPTCVPPGVQYTVERNLKKPQQPMVDREDIQYRTMPMIRLRENQQMFVPREESMSPGYRELNSADQFTEMSTLSSLTDSGHGWSVGSAGHYEELPVLMLMLLLLAESCLCVDHTYHVKENNDVHSYIGDIVTDTHLMDNIQSQDNSDKLTFNVIQGVTDGSVQLFNVTPGGQLYTASILDAEILCQYNVECFRILEIAVQEGHSFMKILEIKVMIEDVNDNYPIFPKKELKIQFDENDLIGTTETLPNAIDKDFSVQNSKLSYQLKADEDIPFKLFVSKKSDGIDLLQLILESNLDREKKDVYNILLIARDGGSPPKESIFHIQILVEDKNDNSPVFSQNIYNVTVNGTHRINKPILRLSATDLDEGESGRISYIFSNAKTPNKIKECFKLDEATGELFLKQKFQFGRIYKLFVEARDNGIPSMSSTVPILINGISHINNPPNIDIKFVIKSTGNTAFISEASKIGSFVAYVKVTNNDGGKNGQVKCHLQNRYLQLISVSEKKYKVVVKSEIDREREKSFNFTIKCQDNGLPPLKVEKQFSMLVTDINDVQPQFSQDIFKFLTYENEHKDFPVGYVNATDPDIGDGGQLTYSLLSNGKDILPFQISDVGFISTTESLDREEKNLYEFKVLVKDKGTPSLEKRANVVVEVMDLNDNAPYFSFPNVDPFSLNVHYHPHSDHDITVVRASDRDSQHNAFLTYEILRGNEKHLFQMNHHSGVLSFSRSLYQNDAGFYELELGVKDSGSPVLSSTTTLSLTLTVSNSTSKIFKTPSKTTTESSNGLQLNVMIVIVVAAVIISVVVVISISICIVHRLKQTDSNYNNSVDMYHKVTPALNTQSKYIFVPPGIQYTLERNMSKSQQPMMDMEGVHCSDGWGKPAFTETHQQVFVPREESMSPGYRELNSADQFSEMSTLSSHNDSGHGWSVGSAGHYEELPDLCRYQSDLTWIRRNRLPHTLNRSKGDNNGYPFQPEVDMDSSYHQDHQIPLTIIGTTSSITKHPSTVARTNDFTSSSKVPLSAVPKVKTLPRVPPVPPVTTLNN</sequence>
<dbReference type="GO" id="GO:0005509">
    <property type="term" value="F:calcium ion binding"/>
    <property type="evidence" value="ECO:0007669"/>
    <property type="project" value="UniProtKB-UniRule"/>
</dbReference>
<accession>A0AA36BE77</accession>
<evidence type="ECO:0000256" key="8">
    <source>
        <dbReference type="ARBA" id="ARBA00022989"/>
    </source>
</evidence>
<dbReference type="PROSITE" id="PS00232">
    <property type="entry name" value="CADHERIN_1"/>
    <property type="match status" value="5"/>
</dbReference>
<name>A0AA36BE77_OCTVU</name>
<dbReference type="CDD" id="cd11304">
    <property type="entry name" value="Cadherin_repeat"/>
    <property type="match status" value="12"/>
</dbReference>
<comment type="subcellular location">
    <subcellularLocation>
        <location evidence="1">Cell membrane</location>
        <topology evidence="1">Single-pass type I membrane protein</topology>
    </subcellularLocation>
</comment>
<evidence type="ECO:0000256" key="1">
    <source>
        <dbReference type="ARBA" id="ARBA00004251"/>
    </source>
</evidence>
<evidence type="ECO:0000256" key="3">
    <source>
        <dbReference type="ARBA" id="ARBA00022692"/>
    </source>
</evidence>
<keyword evidence="5" id="KW-0677">Repeat</keyword>
<evidence type="ECO:0000256" key="6">
    <source>
        <dbReference type="ARBA" id="ARBA00022837"/>
    </source>
</evidence>
<evidence type="ECO:0000259" key="14">
    <source>
        <dbReference type="PROSITE" id="PS50268"/>
    </source>
</evidence>
<reference evidence="15" key="1">
    <citation type="submission" date="2023-08" db="EMBL/GenBank/DDBJ databases">
        <authorList>
            <person name="Alioto T."/>
            <person name="Alioto T."/>
            <person name="Gomez Garrido J."/>
        </authorList>
    </citation>
    <scope>NUCLEOTIDE SEQUENCE</scope>
</reference>
<protein>
    <submittedName>
        <fullName evidence="15">Protocadherin beta-18</fullName>
    </submittedName>
</protein>
<dbReference type="FunFam" id="2.60.40.60:FF:000092">
    <property type="entry name" value="Protocadherin 8"/>
    <property type="match status" value="1"/>
</dbReference>
<feature type="signal peptide" evidence="13">
    <location>
        <begin position="1"/>
        <end position="17"/>
    </location>
</feature>
<dbReference type="InterPro" id="IPR015919">
    <property type="entry name" value="Cadherin-like_sf"/>
</dbReference>
<keyword evidence="9 12" id="KW-0472">Membrane</keyword>
<feature type="domain" description="Cadherin" evidence="14">
    <location>
        <begin position="1198"/>
        <end position="1301"/>
    </location>
</feature>
<feature type="domain" description="Cadherin" evidence="14">
    <location>
        <begin position="973"/>
        <end position="1084"/>
    </location>
</feature>
<feature type="domain" description="Cadherin" evidence="14">
    <location>
        <begin position="1085"/>
        <end position="1191"/>
    </location>
</feature>
<keyword evidence="2" id="KW-1003">Cell membrane</keyword>
<dbReference type="FunFam" id="2.60.40.60:FF:000007">
    <property type="entry name" value="Protocadherin alpha 2"/>
    <property type="match status" value="1"/>
</dbReference>
<evidence type="ECO:0000256" key="11">
    <source>
        <dbReference type="PROSITE-ProRule" id="PRU00043"/>
    </source>
</evidence>
<dbReference type="GO" id="GO:0005886">
    <property type="term" value="C:plasma membrane"/>
    <property type="evidence" value="ECO:0007669"/>
    <property type="project" value="UniProtKB-SubCell"/>
</dbReference>
<gene>
    <name evidence="15" type="ORF">OCTVUL_1B002759</name>
</gene>
<dbReference type="PANTHER" id="PTHR24028:SF146">
    <property type="entry name" value="CADHERIN 96CB, ISOFORM D-RELATED"/>
    <property type="match status" value="1"/>
</dbReference>
<keyword evidence="4 13" id="KW-0732">Signal</keyword>
<feature type="domain" description="Cadherin" evidence="14">
    <location>
        <begin position="1302"/>
        <end position="1406"/>
    </location>
</feature>
<evidence type="ECO:0000256" key="9">
    <source>
        <dbReference type="ARBA" id="ARBA00023136"/>
    </source>
</evidence>
<dbReference type="Proteomes" id="UP001162480">
    <property type="component" value="Chromosome 14"/>
</dbReference>
<evidence type="ECO:0000256" key="12">
    <source>
        <dbReference type="SAM" id="Phobius"/>
    </source>
</evidence>
<dbReference type="Gene3D" id="2.60.40.60">
    <property type="entry name" value="Cadherins"/>
    <property type="match status" value="12"/>
</dbReference>
<keyword evidence="7" id="KW-0130">Cell adhesion</keyword>
<keyword evidence="10" id="KW-0325">Glycoprotein</keyword>
<feature type="domain" description="Cadherin" evidence="14">
    <location>
        <begin position="461"/>
        <end position="565"/>
    </location>
</feature>
<dbReference type="FunFam" id="2.60.40.60:FF:000020">
    <property type="entry name" value="Dachsous cadherin-related 1b"/>
    <property type="match status" value="2"/>
</dbReference>
<evidence type="ECO:0000313" key="16">
    <source>
        <dbReference type="Proteomes" id="UP001162480"/>
    </source>
</evidence>
<dbReference type="FunFam" id="2.60.40.60:FF:000004">
    <property type="entry name" value="Protocadherin 1 gamma 2"/>
    <property type="match status" value="2"/>
</dbReference>
<feature type="transmembrane region" description="Helical" evidence="12">
    <location>
        <begin position="1532"/>
        <end position="1556"/>
    </location>
</feature>
<dbReference type="PRINTS" id="PR00205">
    <property type="entry name" value="CADHERIN"/>
</dbReference>
<dbReference type="InterPro" id="IPR050174">
    <property type="entry name" value="Protocadherin/Cadherin-CA"/>
</dbReference>
<feature type="domain" description="Cadherin" evidence="14">
    <location>
        <begin position="587"/>
        <end position="673"/>
    </location>
</feature>
<dbReference type="PROSITE" id="PS50268">
    <property type="entry name" value="CADHERIN_2"/>
    <property type="match status" value="12"/>
</dbReference>
<feature type="domain" description="Cadherin" evidence="14">
    <location>
        <begin position="357"/>
        <end position="460"/>
    </location>
</feature>
<dbReference type="SMART" id="SM00112">
    <property type="entry name" value="CA"/>
    <property type="match status" value="12"/>
</dbReference>
<dbReference type="EMBL" id="OX597827">
    <property type="protein sequence ID" value="CAI9732433.1"/>
    <property type="molecule type" value="Genomic_DNA"/>
</dbReference>
<keyword evidence="16" id="KW-1185">Reference proteome</keyword>
<dbReference type="Pfam" id="PF00028">
    <property type="entry name" value="Cadherin"/>
    <property type="match status" value="10"/>
</dbReference>
<proteinExistence type="predicted"/>
<feature type="domain" description="Cadherin" evidence="14">
    <location>
        <begin position="24"/>
        <end position="132"/>
    </location>
</feature>
<keyword evidence="3 12" id="KW-0812">Transmembrane</keyword>
<keyword evidence="8 12" id="KW-1133">Transmembrane helix</keyword>
<evidence type="ECO:0000256" key="13">
    <source>
        <dbReference type="SAM" id="SignalP"/>
    </source>
</evidence>
<dbReference type="InterPro" id="IPR020894">
    <property type="entry name" value="Cadherin_CS"/>
</dbReference>
<feature type="chain" id="PRO_5041361982" evidence="13">
    <location>
        <begin position="18"/>
        <end position="1785"/>
    </location>
</feature>